<evidence type="ECO:0000313" key="5">
    <source>
        <dbReference type="Proteomes" id="UP001497382"/>
    </source>
</evidence>
<organism evidence="4 5">
    <name type="scientific">Larinioides sclopetarius</name>
    <dbReference type="NCBI Taxonomy" id="280406"/>
    <lineage>
        <taxon>Eukaryota</taxon>
        <taxon>Metazoa</taxon>
        <taxon>Ecdysozoa</taxon>
        <taxon>Arthropoda</taxon>
        <taxon>Chelicerata</taxon>
        <taxon>Arachnida</taxon>
        <taxon>Araneae</taxon>
        <taxon>Araneomorphae</taxon>
        <taxon>Entelegynae</taxon>
        <taxon>Araneoidea</taxon>
        <taxon>Araneidae</taxon>
        <taxon>Larinioides</taxon>
    </lineage>
</organism>
<feature type="compositionally biased region" description="Polar residues" evidence="2">
    <location>
        <begin position="597"/>
        <end position="606"/>
    </location>
</feature>
<dbReference type="CDD" id="cd10169">
    <property type="entry name" value="ASKHA_NBD_actin-like"/>
    <property type="match status" value="1"/>
</dbReference>
<dbReference type="SUPFAM" id="SSF53067">
    <property type="entry name" value="Actin-like ATPase domain"/>
    <property type="match status" value="2"/>
</dbReference>
<dbReference type="Pfam" id="PF00022">
    <property type="entry name" value="Actin"/>
    <property type="match status" value="1"/>
</dbReference>
<dbReference type="SMART" id="SM00268">
    <property type="entry name" value="ACTIN"/>
    <property type="match status" value="1"/>
</dbReference>
<evidence type="ECO:0000256" key="2">
    <source>
        <dbReference type="SAM" id="MobiDB-lite"/>
    </source>
</evidence>
<feature type="compositionally biased region" description="Basic and acidic residues" evidence="2">
    <location>
        <begin position="607"/>
        <end position="617"/>
    </location>
</feature>
<reference evidence="4 5" key="1">
    <citation type="submission" date="2024-04" db="EMBL/GenBank/DDBJ databases">
        <authorList>
            <person name="Rising A."/>
            <person name="Reimegard J."/>
            <person name="Sonavane S."/>
            <person name="Akerstrom W."/>
            <person name="Nylinder S."/>
            <person name="Hedman E."/>
            <person name="Kallberg Y."/>
        </authorList>
    </citation>
    <scope>NUCLEOTIDE SEQUENCE [LARGE SCALE GENOMIC DNA]</scope>
</reference>
<protein>
    <recommendedName>
        <fullName evidence="3">PH domain-containing protein</fullName>
    </recommendedName>
</protein>
<dbReference type="InterPro" id="IPR011993">
    <property type="entry name" value="PH-like_dom_sf"/>
</dbReference>
<dbReference type="InterPro" id="IPR043129">
    <property type="entry name" value="ATPase_NBD"/>
</dbReference>
<dbReference type="InterPro" id="IPR004000">
    <property type="entry name" value="Actin"/>
</dbReference>
<dbReference type="AlphaFoldDB" id="A0AAV1ZX43"/>
<sequence length="1243" mass="141060">MDPQMDFKAIEDIMWLEDEEFETAVKQLDLRSILCLMEALQTSMCEEQLQFEQLSRQLQKYPDRNSYNHRKISTALCTTQSLLTNLCTKHMICSGQRSLRSSFGDDCSTVDTAPIVQVHKMASSTLQNGGDRSSGFRESLRFFQNQVDQVDVIHSGSKYNPQKTNGLAKSHSFGGEKYENKANSKTNKAVPSVDNILSSVKDLCSSRNVKNVTETKSKFSSISQSTVSDDSKFRNNLSSVIYQTSNVRLSGYENGVTRSEQIVSVSQKSTGSDNTRKQSLLSSFNPSLEFGESDQTDSKNNEVPGNCKVLPHSKSNLSSQTLNTSRKFLDSDNSTVSQSESLFSKVNSSSSSEKGSTLSQTESVFNKVSKLASSKTVSDMANGNGIMNPKSKDSFVQENKKVSENKKEVVNASNRTFGQCKDKLSQMEFNKTSTVPLKNIQLGSSDHCEMKETDTTQTCVVKEITKEEDSLSEKYAESDYDSHDFVVHKATFPEDYLEAMSEDNYSSVNEEYEVEHPNDPDIPSPDYPSDEEEYLVQHSDVPQYEDVEFIDNSAQYVNDPRRYIYYPDDKELEVIPEEDEEDIEDDDMYNNEVYNRGSFQISNPSSEDSRYNNHGECDSGLTDDQRSSSSTAEECDIEDDTDSAKGSLPLQDSSTESPTYNDRANMFQNVEYHKSNKRHYPSKRIIEDYEKPKLKGKDVETVPNIPQNGTDTDDLRQVRNVSSSWDPKKLLEVLYRLDTPIEPAKKETRYINKEGYLEKLPSGRKKATYWNPWKTKYIKLKDGFLQCFDNNRSEKPSMTLQLMGGRIDTLENKMLGVDDHKGHYVVLRCSDDDETESWENALRSQCAEDFVNAYTSPCLRPLPINKNVIIIDLGSCSIRAGILMAQPSLPKLFIPTVCASSRSSSKKIFGIDALKPTNRKDSQLVFPLHPSAKVTKYSIDVSILPDLLKFIFQELNVYPEDYKVQLSMPRNLSLQTKLKIARLLLDDFRVKGINLTHQAILSLHAYNSKSGIIVDIGDRLDVIPIIEGYIVESGVTRLPYGGQRMIHHLKHTLAEKNISLVSDVETYLARYVLEQLCYVAEDYNEELQRFHTNPDDFEMSISTSHFFEDECLWNEIILDMGRFHVPEGLFIPEKWGLDNPGLHKLVHHAIQECGVDLRREMTRSIYVSGGLTLLPGFVERLENEVDKLTPNTVTPKVHASAYRYHMSYIGACQIALEEKFDEVCITKQMWRKEGNTCVKKWHI</sequence>
<dbReference type="SMART" id="SM00233">
    <property type="entry name" value="PH"/>
    <property type="match status" value="1"/>
</dbReference>
<feature type="region of interest" description="Disordered" evidence="2">
    <location>
        <begin position="510"/>
        <end position="531"/>
    </location>
</feature>
<comment type="caution">
    <text evidence="4">The sequence shown here is derived from an EMBL/GenBank/DDBJ whole genome shotgun (WGS) entry which is preliminary data.</text>
</comment>
<dbReference type="Gene3D" id="3.30.420.40">
    <property type="match status" value="2"/>
</dbReference>
<dbReference type="Gene3D" id="3.90.640.10">
    <property type="entry name" value="Actin, Chain A, domain 4"/>
    <property type="match status" value="1"/>
</dbReference>
<feature type="region of interest" description="Disordered" evidence="2">
    <location>
        <begin position="597"/>
        <end position="663"/>
    </location>
</feature>
<keyword evidence="5" id="KW-1185">Reference proteome</keyword>
<name>A0AAV1ZX43_9ARAC</name>
<feature type="compositionally biased region" description="Polar residues" evidence="2">
    <location>
        <begin position="157"/>
        <end position="167"/>
    </location>
</feature>
<dbReference type="Proteomes" id="UP001497382">
    <property type="component" value="Unassembled WGS sequence"/>
</dbReference>
<evidence type="ECO:0000313" key="4">
    <source>
        <dbReference type="EMBL" id="CAL1276371.1"/>
    </source>
</evidence>
<dbReference type="EMBL" id="CAXIEN010000093">
    <property type="protein sequence ID" value="CAL1276371.1"/>
    <property type="molecule type" value="Genomic_DNA"/>
</dbReference>
<comment type="similarity">
    <text evidence="1">Belongs to the actin family.</text>
</comment>
<dbReference type="PANTHER" id="PTHR11937">
    <property type="entry name" value="ACTIN"/>
    <property type="match status" value="1"/>
</dbReference>
<dbReference type="Pfam" id="PF00169">
    <property type="entry name" value="PH"/>
    <property type="match status" value="1"/>
</dbReference>
<feature type="region of interest" description="Disordered" evidence="2">
    <location>
        <begin position="284"/>
        <end position="320"/>
    </location>
</feature>
<gene>
    <name evidence="4" type="ORF">LARSCL_LOCUS8605</name>
</gene>
<feature type="compositionally biased region" description="Low complexity" evidence="2">
    <location>
        <begin position="343"/>
        <end position="359"/>
    </location>
</feature>
<evidence type="ECO:0000256" key="1">
    <source>
        <dbReference type="RuleBase" id="RU000487"/>
    </source>
</evidence>
<dbReference type="PROSITE" id="PS50003">
    <property type="entry name" value="PH_DOMAIN"/>
    <property type="match status" value="1"/>
</dbReference>
<proteinExistence type="inferred from homology"/>
<dbReference type="InterPro" id="IPR001849">
    <property type="entry name" value="PH_domain"/>
</dbReference>
<feature type="compositionally biased region" description="Polar residues" evidence="2">
    <location>
        <begin position="650"/>
        <end position="663"/>
    </location>
</feature>
<feature type="region of interest" description="Disordered" evidence="2">
    <location>
        <begin position="156"/>
        <end position="187"/>
    </location>
</feature>
<feature type="region of interest" description="Disordered" evidence="2">
    <location>
        <begin position="343"/>
        <end position="363"/>
    </location>
</feature>
<feature type="domain" description="PH" evidence="3">
    <location>
        <begin position="750"/>
        <end position="847"/>
    </location>
</feature>
<dbReference type="Gene3D" id="2.30.29.30">
    <property type="entry name" value="Pleckstrin-homology domain (PH domain)/Phosphotyrosine-binding domain (PTB)"/>
    <property type="match status" value="1"/>
</dbReference>
<dbReference type="SUPFAM" id="SSF50729">
    <property type="entry name" value="PH domain-like"/>
    <property type="match status" value="1"/>
</dbReference>
<accession>A0AAV1ZX43</accession>
<evidence type="ECO:0000259" key="3">
    <source>
        <dbReference type="PROSITE" id="PS50003"/>
    </source>
</evidence>